<keyword evidence="10" id="KW-0411">Iron-sulfur</keyword>
<dbReference type="InterPro" id="IPR011604">
    <property type="entry name" value="PDDEXK-like_dom_sf"/>
</dbReference>
<dbReference type="GO" id="GO:0004386">
    <property type="term" value="F:helicase activity"/>
    <property type="evidence" value="ECO:0007669"/>
    <property type="project" value="UniProtKB-KW"/>
</dbReference>
<keyword evidence="7 18" id="KW-0347">Helicase</keyword>
<evidence type="ECO:0000313" key="19">
    <source>
        <dbReference type="Proteomes" id="UP001501577"/>
    </source>
</evidence>
<keyword evidence="4" id="KW-0547">Nucleotide-binding</keyword>
<dbReference type="InterPro" id="IPR006555">
    <property type="entry name" value="ATP-dep_Helicase_C"/>
</dbReference>
<dbReference type="Pfam" id="PF13307">
    <property type="entry name" value="Helicase_C_2"/>
    <property type="match status" value="1"/>
</dbReference>
<dbReference type="InterPro" id="IPR014013">
    <property type="entry name" value="Helic_SF1/SF2_ATP-bd_DinG/Rad3"/>
</dbReference>
<evidence type="ECO:0000256" key="1">
    <source>
        <dbReference type="ARBA" id="ARBA00001966"/>
    </source>
</evidence>
<dbReference type="Gene3D" id="3.90.320.10">
    <property type="match status" value="1"/>
</dbReference>
<dbReference type="PANTHER" id="PTHR11472:SF34">
    <property type="entry name" value="REGULATOR OF TELOMERE ELONGATION HELICASE 1"/>
    <property type="match status" value="1"/>
</dbReference>
<dbReference type="Proteomes" id="UP001501577">
    <property type="component" value="Unassembled WGS sequence"/>
</dbReference>
<dbReference type="PROSITE" id="PS51193">
    <property type="entry name" value="HELICASE_ATP_BIND_2"/>
    <property type="match status" value="1"/>
</dbReference>
<dbReference type="Gene3D" id="3.40.50.300">
    <property type="entry name" value="P-loop containing nucleotide triphosphate hydrolases"/>
    <property type="match status" value="2"/>
</dbReference>
<dbReference type="InterPro" id="IPR045028">
    <property type="entry name" value="DinG/Rad3-like"/>
</dbReference>
<evidence type="ECO:0000256" key="7">
    <source>
        <dbReference type="ARBA" id="ARBA00022806"/>
    </source>
</evidence>
<keyword evidence="2" id="KW-0004">4Fe-4S</keyword>
<dbReference type="Pfam" id="PF06733">
    <property type="entry name" value="DEAD_2"/>
    <property type="match status" value="1"/>
</dbReference>
<keyword evidence="12" id="KW-0234">DNA repair</keyword>
<name>A0ABN3Y3B0_9ENTE</name>
<dbReference type="InterPro" id="IPR011545">
    <property type="entry name" value="DEAD/DEAH_box_helicase_dom"/>
</dbReference>
<evidence type="ECO:0000259" key="17">
    <source>
        <dbReference type="PROSITE" id="PS51193"/>
    </source>
</evidence>
<evidence type="ECO:0000256" key="2">
    <source>
        <dbReference type="ARBA" id="ARBA00022485"/>
    </source>
</evidence>
<evidence type="ECO:0000256" key="6">
    <source>
        <dbReference type="ARBA" id="ARBA00022801"/>
    </source>
</evidence>
<comment type="catalytic activity">
    <reaction evidence="16">
        <text>ATP + H2O = ADP + phosphate + H(+)</text>
        <dbReference type="Rhea" id="RHEA:13065"/>
        <dbReference type="ChEBI" id="CHEBI:15377"/>
        <dbReference type="ChEBI" id="CHEBI:15378"/>
        <dbReference type="ChEBI" id="CHEBI:30616"/>
        <dbReference type="ChEBI" id="CHEBI:43474"/>
        <dbReference type="ChEBI" id="CHEBI:456216"/>
        <dbReference type="EC" id="5.6.2.3"/>
    </reaction>
</comment>
<dbReference type="EC" id="5.6.2.3" evidence="15"/>
<dbReference type="SMART" id="SM00491">
    <property type="entry name" value="HELICc2"/>
    <property type="match status" value="1"/>
</dbReference>
<feature type="domain" description="Helicase ATP-binding" evidence="17">
    <location>
        <begin position="180"/>
        <end position="433"/>
    </location>
</feature>
<evidence type="ECO:0000256" key="16">
    <source>
        <dbReference type="ARBA" id="ARBA00048954"/>
    </source>
</evidence>
<accession>A0ABN3Y3B0</accession>
<dbReference type="PANTHER" id="PTHR11472">
    <property type="entry name" value="DNA REPAIR DEAD HELICASE RAD3/XP-D SUBFAMILY MEMBER"/>
    <property type="match status" value="1"/>
</dbReference>
<dbReference type="RefSeq" id="WP_068710431.1">
    <property type="nucleotide sequence ID" value="NZ_BAAAXQ010000033.1"/>
</dbReference>
<comment type="cofactor">
    <cofactor evidence="1">
        <name>[4Fe-4S] cluster</name>
        <dbReference type="ChEBI" id="CHEBI:49883"/>
    </cofactor>
</comment>
<evidence type="ECO:0000256" key="9">
    <source>
        <dbReference type="ARBA" id="ARBA00023004"/>
    </source>
</evidence>
<gene>
    <name evidence="18" type="ORF">GCM10019998_11010</name>
</gene>
<evidence type="ECO:0000256" key="10">
    <source>
        <dbReference type="ARBA" id="ARBA00023014"/>
    </source>
</evidence>
<dbReference type="SMART" id="SM00487">
    <property type="entry name" value="DEXDc"/>
    <property type="match status" value="1"/>
</dbReference>
<dbReference type="Gene3D" id="1.10.275.30">
    <property type="match status" value="1"/>
</dbReference>
<keyword evidence="5" id="KW-0227">DNA damage</keyword>
<keyword evidence="8" id="KW-0067">ATP-binding</keyword>
<reference evidence="18 19" key="1">
    <citation type="journal article" date="2019" name="Int. J. Syst. Evol. Microbiol.">
        <title>The Global Catalogue of Microorganisms (GCM) 10K type strain sequencing project: providing services to taxonomists for standard genome sequencing and annotation.</title>
        <authorList>
            <consortium name="The Broad Institute Genomics Platform"/>
            <consortium name="The Broad Institute Genome Sequencing Center for Infectious Disease"/>
            <person name="Wu L."/>
            <person name="Ma J."/>
        </authorList>
    </citation>
    <scope>NUCLEOTIDE SEQUENCE [LARGE SCALE GENOMIC DNA]</scope>
    <source>
        <strain evidence="18 19">JCM 8736</strain>
    </source>
</reference>
<sequence length="782" mass="91831">MLDEKISVRKLVEFILRKGNLDERKISNHTAQEGARIHRKLQKAAGDTYQKEVFLKEETTINNDKIIVEGRADGVFKEDQLWVIDEIKTSEVRFEDLSQAQIEMYYYQVMVYAYIYCMQNELFEIQVQLTYYQTVEEKITQKRRTYDWSFLKDFFDDLIKEYHKWLVFQADWRKKRNFSLTNLAFPFAKFRKGQRELASAAYKTFRNDQELFVEAPTGVGKTISTLFPALKALGEDRADRIFYLTAKTITRQAAQDALATLAVDGVQLKSITITAKDKISFLEEQDKSPEENPYAVGYYDRINDGLWDLLHQENQMTRAVIESYARKHQLSPFELSLDASLFCDVIIIDYNYLFDPKVYLRRFFENTDEDYYFLIDEAHNLVNRSKEMYSASVHYQSFKNVIKSFSKNDKKIQRSLRKIDEEFTSIKQIAQEDGWNFHHQKAPAETLTKLLLRFSELTKEWLAANPENPASEKVLDLYFEVLQFLKISELYNETYETMIKIKYHDVEIRQFCMSPAPFLSDTLNKGKASVLFSASLTPLPYYQEVLGGNREALRYRLPSPFPEENQQVLIANYIQTTYKKRSTSYYPIAQAIAEAVNAKKGNYLVFFPSYEYLDNCYEVFRQLFPDIQVVLQDTQMNEQEREDFLVKFTKKPERSLIGFCVLGGIFSEGIDLKGSRLIGSIIVGVGLPQMNHEQELIKDYFEEKEGKGFEYAYRLPGMNKVLQAAGRVIRDTDDKGIVLLLDQRFTTKQYRQLFPAHWRNMKVCYNQRQLTQELQSFWQKTK</sequence>
<evidence type="ECO:0000256" key="8">
    <source>
        <dbReference type="ARBA" id="ARBA00022840"/>
    </source>
</evidence>
<protein>
    <recommendedName>
        <fullName evidence="15">DNA 5'-3' helicase</fullName>
        <ecNumber evidence="15">5.6.2.3</ecNumber>
    </recommendedName>
</protein>
<dbReference type="InterPro" id="IPR014001">
    <property type="entry name" value="Helicase_ATP-bd"/>
</dbReference>
<evidence type="ECO:0000256" key="13">
    <source>
        <dbReference type="ARBA" id="ARBA00023235"/>
    </source>
</evidence>
<dbReference type="SUPFAM" id="SSF52540">
    <property type="entry name" value="P-loop containing nucleoside triphosphate hydrolases"/>
    <property type="match status" value="1"/>
</dbReference>
<evidence type="ECO:0000256" key="4">
    <source>
        <dbReference type="ARBA" id="ARBA00022741"/>
    </source>
</evidence>
<keyword evidence="11" id="KW-0238">DNA-binding</keyword>
<evidence type="ECO:0000256" key="3">
    <source>
        <dbReference type="ARBA" id="ARBA00022723"/>
    </source>
</evidence>
<dbReference type="InterPro" id="IPR010614">
    <property type="entry name" value="RAD3-like_helicase_DEAD"/>
</dbReference>
<dbReference type="EMBL" id="BAAAXQ010000033">
    <property type="protein sequence ID" value="GAA3016604.1"/>
    <property type="molecule type" value="Genomic_DNA"/>
</dbReference>
<evidence type="ECO:0000256" key="5">
    <source>
        <dbReference type="ARBA" id="ARBA00022763"/>
    </source>
</evidence>
<evidence type="ECO:0000313" key="18">
    <source>
        <dbReference type="EMBL" id="GAA3016604.1"/>
    </source>
</evidence>
<dbReference type="SMART" id="SM00488">
    <property type="entry name" value="DEXDc2"/>
    <property type="match status" value="1"/>
</dbReference>
<comment type="caution">
    <text evidence="18">The sequence shown here is derived from an EMBL/GenBank/DDBJ whole genome shotgun (WGS) entry which is preliminary data.</text>
</comment>
<dbReference type="InterPro" id="IPR006554">
    <property type="entry name" value="Helicase-like_DEXD_c2"/>
</dbReference>
<dbReference type="Pfam" id="PF00270">
    <property type="entry name" value="DEAD"/>
    <property type="match status" value="1"/>
</dbReference>
<keyword evidence="6" id="KW-0378">Hydrolase</keyword>
<evidence type="ECO:0000256" key="11">
    <source>
        <dbReference type="ARBA" id="ARBA00023125"/>
    </source>
</evidence>
<dbReference type="InterPro" id="IPR027417">
    <property type="entry name" value="P-loop_NTPase"/>
</dbReference>
<organism evidence="18 19">
    <name type="scientific">Tetragenococcus solitarius</name>
    <dbReference type="NCBI Taxonomy" id="71453"/>
    <lineage>
        <taxon>Bacteria</taxon>
        <taxon>Bacillati</taxon>
        <taxon>Bacillota</taxon>
        <taxon>Bacilli</taxon>
        <taxon>Lactobacillales</taxon>
        <taxon>Enterococcaceae</taxon>
        <taxon>Tetragenococcus</taxon>
    </lineage>
</organism>
<comment type="similarity">
    <text evidence="14">Belongs to the helicase family. DinG subfamily.</text>
</comment>
<evidence type="ECO:0000256" key="14">
    <source>
        <dbReference type="ARBA" id="ARBA00038058"/>
    </source>
</evidence>
<keyword evidence="19" id="KW-1185">Reference proteome</keyword>
<keyword evidence="3" id="KW-0479">Metal-binding</keyword>
<keyword evidence="9" id="KW-0408">Iron</keyword>
<keyword evidence="13" id="KW-0413">Isomerase</keyword>
<evidence type="ECO:0000256" key="12">
    <source>
        <dbReference type="ARBA" id="ARBA00023204"/>
    </source>
</evidence>
<evidence type="ECO:0000256" key="15">
    <source>
        <dbReference type="ARBA" id="ARBA00044969"/>
    </source>
</evidence>
<proteinExistence type="inferred from homology"/>